<dbReference type="GO" id="GO:1990234">
    <property type="term" value="C:transferase complex"/>
    <property type="evidence" value="ECO:0007669"/>
    <property type="project" value="UniProtKB-ARBA"/>
</dbReference>
<dbReference type="InterPro" id="IPR027417">
    <property type="entry name" value="P-loop_NTPase"/>
</dbReference>
<dbReference type="SUPFAM" id="SSF117289">
    <property type="entry name" value="Nucleoporin domain"/>
    <property type="match status" value="1"/>
</dbReference>
<proteinExistence type="inferred from homology"/>
<dbReference type="PANTHER" id="PTHR22847">
    <property type="entry name" value="WD40 REPEAT PROTEIN"/>
    <property type="match status" value="1"/>
</dbReference>
<dbReference type="Pfam" id="PF24883">
    <property type="entry name" value="NPHP3_N"/>
    <property type="match status" value="1"/>
</dbReference>
<reference evidence="9 10" key="1">
    <citation type="journal article" date="2021" name="Nat. Commun.">
        <title>Genetic determinants of endophytism in the Arabidopsis root mycobiome.</title>
        <authorList>
            <person name="Mesny F."/>
            <person name="Miyauchi S."/>
            <person name="Thiergart T."/>
            <person name="Pickel B."/>
            <person name="Atanasova L."/>
            <person name="Karlsson M."/>
            <person name="Huettel B."/>
            <person name="Barry K.W."/>
            <person name="Haridas S."/>
            <person name="Chen C."/>
            <person name="Bauer D."/>
            <person name="Andreopoulos W."/>
            <person name="Pangilinan J."/>
            <person name="LaButti K."/>
            <person name="Riley R."/>
            <person name="Lipzen A."/>
            <person name="Clum A."/>
            <person name="Drula E."/>
            <person name="Henrissat B."/>
            <person name="Kohler A."/>
            <person name="Grigoriev I.V."/>
            <person name="Martin F.M."/>
            <person name="Hacquard S."/>
        </authorList>
    </citation>
    <scope>NUCLEOTIDE SEQUENCE [LARGE SCALE GENOMIC DNA]</scope>
    <source>
        <strain evidence="9 10">MPI-CAGE-CH-0241</strain>
    </source>
</reference>
<dbReference type="PROSITE" id="PS50082">
    <property type="entry name" value="WD_REPEATS_2"/>
    <property type="match status" value="1"/>
</dbReference>
<keyword evidence="1 7" id="KW-0853">WD repeat</keyword>
<evidence type="ECO:0000259" key="8">
    <source>
        <dbReference type="Pfam" id="PF24883"/>
    </source>
</evidence>
<name>A0A9P8VX54_9HYPO</name>
<accession>A0A9P8VX54</accession>
<evidence type="ECO:0000313" key="9">
    <source>
        <dbReference type="EMBL" id="KAH6880714.1"/>
    </source>
</evidence>
<sequence length="1302" mass="144552">MSQPTPVATMAALAGNSFNAPIEGHTVIAGNTVTGGTVTFNLNSTAVQLPIAIGASFDSHDEEHNATCLPDTRVDLLREIHDWTNNPDAKAIFWLNGMAGTGKSTVSRTIARDLYQAKRLGASFFFKRGETDRGSMSKFIPTLAGQLVRAEPALANHIKIAVDSDPAIFGKRLQVQFEELIVKPLSGLRNAQSTTIMIVVDALDECERDDDVKVAINLFTRFNALRSPSCRVFLTSRPELPIRLGFNSIRGTYQDLVLHELPQDVIEHDISTFLKQQLSVIRSDYNLSVSQSRHLAPDWPGDLNLQSLAQMAVPLFIFAATMCRFIGDRRLGLPHNQLAEVLQFTTRSQESQLDATYLPVLERLIAGLSARQTEKVIQRFRKVVGPIVNLAAPLPISSLEQILEISSADINNLLDMLHSVIDVPMMETHPVRILHLSFRDFLIDPEKCESSPFWIDEKKAHHEIGIGCLRILERHLREDVCHLRMPGTLRSSINPKIIDRYLPSEVKYAVLYWVHHVMEAGMSIHDDGPFDIFLREHFLHWLEALSLTGRIMELHGMMESFLSLLNSTDSPKLFAFMTDGAQFATTNLSGLDEAPLQVYSSAIAFAPGSNIVRQTFKTKLAPWILLAPEPEADWDHCHLTLEAHGGATSLHFSPNSQILASVHTAPTPGSHIIELWRVDRGQRLARFKLTEKIMMTAFAPDSKRFAAVAGNGLCVWEVDTGDCIDRHPLSGEIHFSAEPFEVALFVGNGLLRGWTANPTLHSEALLGFSPDGETVLSSRSGNDIYHWSVDTGECIRQFKLDTTSGNWRYAVAVAFSPDSLPLVVTHTQNDPRLQLWRLDTGECIQDFPDLGTKIMSNPTFAFSWMLAGTTLGDGTVHVSRVDTGQCVKILQGYGYPTAVAVSPNSSLIALGFWGEALKVWSMEPNEEVQNTLRYGSRVKSVQFSPDLRHIVSVSTSDGSARLWRTDTGKNEHHFMIERTGESLSGVVFSPDSLLLAFFGSSGSVIVRWVHSGDLMLELNCQGHVWFRSFSYDSRFLASVSYGFLYVWEVHTGERAHALVSQGEEFNSISFSPTSPFIASCHGTRCGPSSSSSIRLWNYETGICFREFHLKDRLNSAKFSPDSTRIVSVSDGGVRNEWIIRVWRVNTGDYIQTIKTDMLGDRHKVVISPTSTLIAGLNENSLDCCLMVWQVRTGRCIQKVSVSNATDIEFDRNGTHIHTDIAVIAIKDPDGLAERPDLDLSQCRVGYGFSGDGRWITWNGTAFFRLPPDYRPICAAISGSNVVLGCKSGRVIIMRFAVDGLMD</sequence>
<keyword evidence="2" id="KW-0677">Repeat</keyword>
<keyword evidence="3" id="KW-0175">Coiled coil</keyword>
<dbReference type="InterPro" id="IPR015943">
    <property type="entry name" value="WD40/YVTN_repeat-like_dom_sf"/>
</dbReference>
<dbReference type="SUPFAM" id="SSF50978">
    <property type="entry name" value="WD40 repeat-like"/>
    <property type="match status" value="1"/>
</dbReference>
<organism evidence="9 10">
    <name type="scientific">Thelonectria olida</name>
    <dbReference type="NCBI Taxonomy" id="1576542"/>
    <lineage>
        <taxon>Eukaryota</taxon>
        <taxon>Fungi</taxon>
        <taxon>Dikarya</taxon>
        <taxon>Ascomycota</taxon>
        <taxon>Pezizomycotina</taxon>
        <taxon>Sordariomycetes</taxon>
        <taxon>Hypocreomycetidae</taxon>
        <taxon>Hypocreales</taxon>
        <taxon>Nectriaceae</taxon>
        <taxon>Thelonectria</taxon>
    </lineage>
</organism>
<dbReference type="Gene3D" id="3.40.50.300">
    <property type="entry name" value="P-loop containing nucleotide triphosphate hydrolases"/>
    <property type="match status" value="1"/>
</dbReference>
<protein>
    <recommendedName>
        <fullName evidence="5">Mitochondrial division protein 1</fullName>
    </recommendedName>
</protein>
<dbReference type="InterPro" id="IPR011047">
    <property type="entry name" value="Quinoprotein_ADH-like_sf"/>
</dbReference>
<dbReference type="InterPro" id="IPR001680">
    <property type="entry name" value="WD40_rpt"/>
</dbReference>
<comment type="function">
    <text evidence="6">Involved in mitochondrial fission. Acts as an adapter protein required to form mitochondrial fission complexes. Formation of these complexes is required to promote constriction and fission of the mitochondrial compartment at a late step in mitochondrial division.</text>
</comment>
<feature type="repeat" description="WD" evidence="7">
    <location>
        <begin position="931"/>
        <end position="973"/>
    </location>
</feature>
<comment type="caution">
    <text evidence="9">The sequence shown here is derived from an EMBL/GenBank/DDBJ whole genome shotgun (WGS) entry which is preliminary data.</text>
</comment>
<comment type="similarity">
    <text evidence="4">Belongs to the WD repeat MDV1/CAF4 family.</text>
</comment>
<keyword evidence="10" id="KW-1185">Reference proteome</keyword>
<dbReference type="SMART" id="SM00320">
    <property type="entry name" value="WD40"/>
    <property type="match status" value="6"/>
</dbReference>
<evidence type="ECO:0000256" key="1">
    <source>
        <dbReference type="ARBA" id="ARBA00022574"/>
    </source>
</evidence>
<dbReference type="InterPro" id="IPR056884">
    <property type="entry name" value="NPHP3-like_N"/>
</dbReference>
<evidence type="ECO:0000256" key="3">
    <source>
        <dbReference type="ARBA" id="ARBA00023054"/>
    </source>
</evidence>
<dbReference type="SUPFAM" id="SSF52540">
    <property type="entry name" value="P-loop containing nucleoside triphosphate hydrolases"/>
    <property type="match status" value="1"/>
</dbReference>
<dbReference type="EMBL" id="JAGPYM010000025">
    <property type="protein sequence ID" value="KAH6880714.1"/>
    <property type="molecule type" value="Genomic_DNA"/>
</dbReference>
<dbReference type="Gene3D" id="2.130.10.10">
    <property type="entry name" value="YVTN repeat-like/Quinoprotein amine dehydrogenase"/>
    <property type="match status" value="3"/>
</dbReference>
<evidence type="ECO:0000256" key="6">
    <source>
        <dbReference type="ARBA" id="ARBA00043913"/>
    </source>
</evidence>
<feature type="domain" description="Nephrocystin 3-like N-terminal" evidence="8">
    <location>
        <begin position="79"/>
        <end position="237"/>
    </location>
</feature>
<evidence type="ECO:0000256" key="5">
    <source>
        <dbReference type="ARBA" id="ARBA00039789"/>
    </source>
</evidence>
<evidence type="ECO:0000313" key="10">
    <source>
        <dbReference type="Proteomes" id="UP000777438"/>
    </source>
</evidence>
<dbReference type="Proteomes" id="UP000777438">
    <property type="component" value="Unassembled WGS sequence"/>
</dbReference>
<evidence type="ECO:0000256" key="4">
    <source>
        <dbReference type="ARBA" id="ARBA00038415"/>
    </source>
</evidence>
<dbReference type="OrthoDB" id="538223at2759"/>
<dbReference type="SUPFAM" id="SSF50998">
    <property type="entry name" value="Quinoprotein alcohol dehydrogenase-like"/>
    <property type="match status" value="1"/>
</dbReference>
<dbReference type="InterPro" id="IPR036322">
    <property type="entry name" value="WD40_repeat_dom_sf"/>
</dbReference>
<evidence type="ECO:0000256" key="2">
    <source>
        <dbReference type="ARBA" id="ARBA00022737"/>
    </source>
</evidence>
<gene>
    <name evidence="9" type="ORF">B0T10DRAFT_551503</name>
</gene>
<dbReference type="Pfam" id="PF00400">
    <property type="entry name" value="WD40"/>
    <property type="match status" value="2"/>
</dbReference>
<evidence type="ECO:0000256" key="7">
    <source>
        <dbReference type="PROSITE-ProRule" id="PRU00221"/>
    </source>
</evidence>
<dbReference type="PANTHER" id="PTHR22847:SF637">
    <property type="entry name" value="WD REPEAT DOMAIN 5B"/>
    <property type="match status" value="1"/>
</dbReference>